<dbReference type="EMBL" id="UZAU01000669">
    <property type="status" value="NOT_ANNOTATED_CDS"/>
    <property type="molecule type" value="Genomic_DNA"/>
</dbReference>
<accession>A0A803Q2U6</accession>
<dbReference type="PANTHER" id="PTHR46481:SF2">
    <property type="entry name" value="BED-TYPE DOMAIN-CONTAINING PROTEIN"/>
    <property type="match status" value="1"/>
</dbReference>
<evidence type="ECO:0000259" key="4">
    <source>
        <dbReference type="Pfam" id="PF14372"/>
    </source>
</evidence>
<evidence type="ECO:0000313" key="5">
    <source>
        <dbReference type="EnsemblPlants" id="cds.evm.model.07.1496"/>
    </source>
</evidence>
<dbReference type="InterPro" id="IPR052035">
    <property type="entry name" value="ZnF_BED_domain_contain"/>
</dbReference>
<dbReference type="PANTHER" id="PTHR46481">
    <property type="entry name" value="ZINC FINGER BED DOMAIN-CONTAINING PROTEIN 4"/>
    <property type="match status" value="1"/>
</dbReference>
<dbReference type="Proteomes" id="UP000596661">
    <property type="component" value="Chromosome 7"/>
</dbReference>
<keyword evidence="6" id="KW-1185">Reference proteome</keyword>
<evidence type="ECO:0008006" key="7">
    <source>
        <dbReference type="Google" id="ProtNLM"/>
    </source>
</evidence>
<evidence type="ECO:0000256" key="2">
    <source>
        <dbReference type="SAM" id="MobiDB-lite"/>
    </source>
</evidence>
<dbReference type="SUPFAM" id="SSF53098">
    <property type="entry name" value="Ribonuclease H-like"/>
    <property type="match status" value="1"/>
</dbReference>
<dbReference type="GO" id="GO:0003677">
    <property type="term" value="F:DNA binding"/>
    <property type="evidence" value="ECO:0007669"/>
    <property type="project" value="UniProtKB-KW"/>
</dbReference>
<dbReference type="InterPro" id="IPR025525">
    <property type="entry name" value="hAT-like_transposase_RNase-H"/>
</dbReference>
<dbReference type="OMA" id="QECCESI"/>
<feature type="domain" description="HAT C-terminal dimerisation" evidence="3">
    <location>
        <begin position="326"/>
        <end position="407"/>
    </location>
</feature>
<dbReference type="Pfam" id="PF14372">
    <property type="entry name" value="hAT-like_RNase-H"/>
    <property type="match status" value="1"/>
</dbReference>
<dbReference type="InterPro" id="IPR012337">
    <property type="entry name" value="RNaseH-like_sf"/>
</dbReference>
<proteinExistence type="predicted"/>
<reference evidence="5" key="1">
    <citation type="submission" date="2018-11" db="EMBL/GenBank/DDBJ databases">
        <authorList>
            <person name="Grassa J C."/>
        </authorList>
    </citation>
    <scope>NUCLEOTIDE SEQUENCE [LARGE SCALE GENOMIC DNA]</scope>
</reference>
<protein>
    <recommendedName>
        <fullName evidence="7">Zinc finger BED domain-containing protein RICESLEEPER 2-like</fullName>
    </recommendedName>
</protein>
<dbReference type="Pfam" id="PF05699">
    <property type="entry name" value="Dimer_Tnp_hAT"/>
    <property type="match status" value="1"/>
</dbReference>
<sequence>MDNEKNIEEMIEDFTTTETNLSSSDGDKPVKERRKGNKRIINFIQVPSHKGNLVGKELINCLNEWGISKVFAVTVDNAYSNDVALRKLKRNLLEKDNTIPLNGEMFHMRCFAHILNLIVSDGLKELNEAISSIRNAVRYVRSSPARLKRFKKSCMDANIESKALLCLDVVTRWNSTYMMLEAAIKFKKAFDNLEGDANYTRYFDEERMAGPPSNLDWEKAGVFVSFLKRFYDLTYQFSGSLYVTSNLFVSDILKVQADLTTMASSPNTLLGTMAISMKRKYDKYWGRIEKLNMLTFMANILDPSATTESFLLGQLQLSDNIEEDDLEYYLNDRREKLDPIFDSLQWWKQNGFKYPVVARMAKEVLVVQMSTVTSESAFSTGGRILDAFRNSLSSRMVEALICSKNWYTCEYEEPIVLRQYMDEIEGLETCEQVIPEDLA</sequence>
<dbReference type="InterPro" id="IPR008906">
    <property type="entry name" value="HATC_C_dom"/>
</dbReference>
<feature type="compositionally biased region" description="Polar residues" evidence="2">
    <location>
        <begin position="14"/>
        <end position="24"/>
    </location>
</feature>
<dbReference type="EnsemblPlants" id="evm.model.07.1496">
    <property type="protein sequence ID" value="cds.evm.model.07.1496"/>
    <property type="gene ID" value="evm.TU.07.1496"/>
</dbReference>
<dbReference type="AlphaFoldDB" id="A0A803Q2U6"/>
<dbReference type="GO" id="GO:0046983">
    <property type="term" value="F:protein dimerization activity"/>
    <property type="evidence" value="ECO:0007669"/>
    <property type="project" value="InterPro"/>
</dbReference>
<name>A0A803Q2U6_CANSA</name>
<evidence type="ECO:0000256" key="1">
    <source>
        <dbReference type="ARBA" id="ARBA00023125"/>
    </source>
</evidence>
<evidence type="ECO:0000313" key="6">
    <source>
        <dbReference type="Proteomes" id="UP000596661"/>
    </source>
</evidence>
<feature type="region of interest" description="Disordered" evidence="2">
    <location>
        <begin position="13"/>
        <end position="33"/>
    </location>
</feature>
<dbReference type="Gramene" id="evm.model.07.1496">
    <property type="protein sequence ID" value="cds.evm.model.07.1496"/>
    <property type="gene ID" value="evm.TU.07.1496"/>
</dbReference>
<reference evidence="5" key="2">
    <citation type="submission" date="2021-03" db="UniProtKB">
        <authorList>
            <consortium name="EnsemblPlants"/>
        </authorList>
    </citation>
    <scope>IDENTIFICATION</scope>
</reference>
<organism evidence="5 6">
    <name type="scientific">Cannabis sativa</name>
    <name type="common">Hemp</name>
    <name type="synonym">Marijuana</name>
    <dbReference type="NCBI Taxonomy" id="3483"/>
    <lineage>
        <taxon>Eukaryota</taxon>
        <taxon>Viridiplantae</taxon>
        <taxon>Streptophyta</taxon>
        <taxon>Embryophyta</taxon>
        <taxon>Tracheophyta</taxon>
        <taxon>Spermatophyta</taxon>
        <taxon>Magnoliopsida</taxon>
        <taxon>eudicotyledons</taxon>
        <taxon>Gunneridae</taxon>
        <taxon>Pentapetalae</taxon>
        <taxon>rosids</taxon>
        <taxon>fabids</taxon>
        <taxon>Rosales</taxon>
        <taxon>Cannabaceae</taxon>
        <taxon>Cannabis</taxon>
    </lineage>
</organism>
<keyword evidence="1" id="KW-0238">DNA-binding</keyword>
<feature type="domain" description="hAT-like transposase RNase-H fold" evidence="4">
    <location>
        <begin position="238"/>
        <end position="306"/>
    </location>
</feature>
<evidence type="ECO:0000259" key="3">
    <source>
        <dbReference type="Pfam" id="PF05699"/>
    </source>
</evidence>